<proteinExistence type="predicted"/>
<evidence type="ECO:0000313" key="2">
    <source>
        <dbReference type="Proteomes" id="UP000294588"/>
    </source>
</evidence>
<dbReference type="Proteomes" id="UP000294588">
    <property type="component" value="Unassembled WGS sequence"/>
</dbReference>
<comment type="caution">
    <text evidence="1">The sequence shown here is derived from an EMBL/GenBank/DDBJ whole genome shotgun (WGS) entry which is preliminary data.</text>
</comment>
<accession>A0AC61QHT2</accession>
<dbReference type="EMBL" id="SMOG01000029">
    <property type="protein sequence ID" value="TDF72518.1"/>
    <property type="molecule type" value="Genomic_DNA"/>
</dbReference>
<name>A0AC61QHT2_9BACT</name>
<reference evidence="1" key="1">
    <citation type="submission" date="2019-03" db="EMBL/GenBank/DDBJ databases">
        <title>Candidatus Syntrophosphaera thermopropionivorans: a novel player in syntrophic propionate oxidation during anaerobic digestion.</title>
        <authorList>
            <person name="Dyksma S."/>
        </authorList>
    </citation>
    <scope>NUCLEOTIDE SEQUENCE</scope>
    <source>
        <strain evidence="1">W5</strain>
    </source>
</reference>
<organism evidence="1 2">
    <name type="scientific">Candidatus Syntrophosphaera thermopropionivorans</name>
    <dbReference type="NCBI Taxonomy" id="2593015"/>
    <lineage>
        <taxon>Bacteria</taxon>
        <taxon>Pseudomonadati</taxon>
        <taxon>Candidatus Cloacimonadota</taxon>
        <taxon>Candidatus Cloacimonadia</taxon>
        <taxon>Candidatus Cloacimonadales</taxon>
        <taxon>Candidatus Cloacimonadaceae</taxon>
        <taxon>Candidatus Syntrophosphaera</taxon>
    </lineage>
</organism>
<evidence type="ECO:0000313" key="1">
    <source>
        <dbReference type="EMBL" id="TDF72518.1"/>
    </source>
</evidence>
<gene>
    <name evidence="1" type="ORF">E0946_06620</name>
</gene>
<keyword evidence="2" id="KW-1185">Reference proteome</keyword>
<protein>
    <submittedName>
        <fullName evidence="1">Laccase domain-containing protein</fullName>
    </submittedName>
</protein>
<sequence>MKTFVFFGDKQYDYRSLMANQKDFYVGDRLILASQSVIAEQVASDKVYLCSKKDNGAGFGSHSQIQGVDALITAIPNQYLLIRTADCFPILLEDKKQRVVAAVHSGREGTRLNLVGKTINALKEKLEVMAQDLIAYIGAGICGEHYTVDEGTWRFYNECMEQQGFLIGKVPFCHIDLRAGITQQLLAAGVPSDQIVHKNTCTFESPLYFSYRRDKTDNRQISLIGLIDE</sequence>